<evidence type="ECO:0000256" key="1">
    <source>
        <dbReference type="SAM" id="MobiDB-lite"/>
    </source>
</evidence>
<organism evidence="2 3">
    <name type="scientific">Hymenobacter duratus</name>
    <dbReference type="NCBI Taxonomy" id="2771356"/>
    <lineage>
        <taxon>Bacteria</taxon>
        <taxon>Pseudomonadati</taxon>
        <taxon>Bacteroidota</taxon>
        <taxon>Cytophagia</taxon>
        <taxon>Cytophagales</taxon>
        <taxon>Hymenobacteraceae</taxon>
        <taxon>Hymenobacter</taxon>
    </lineage>
</organism>
<dbReference type="Proteomes" id="UP000642468">
    <property type="component" value="Unassembled WGS sequence"/>
</dbReference>
<sequence>MAFLSSSQDDGTLVHINIDQIVKIDLIPSQSTTLVKIMTTRKEADIHFECPSVEVAKKLVADLVDYNDQSKKAVFQVTADVSHASDDTEPTKPVTRAKLRGTY</sequence>
<protein>
    <recommendedName>
        <fullName evidence="4">Heavy-metal-associated domain-containing protein</fullName>
    </recommendedName>
</protein>
<evidence type="ECO:0000313" key="3">
    <source>
        <dbReference type="Proteomes" id="UP000642468"/>
    </source>
</evidence>
<comment type="caution">
    <text evidence="2">The sequence shown here is derived from an EMBL/GenBank/DDBJ whole genome shotgun (WGS) entry which is preliminary data.</text>
</comment>
<gene>
    <name evidence="2" type="ORF">IC231_14135</name>
</gene>
<dbReference type="RefSeq" id="WP_190785159.1">
    <property type="nucleotide sequence ID" value="NZ_JACWZZ010000003.1"/>
</dbReference>
<evidence type="ECO:0008006" key="4">
    <source>
        <dbReference type="Google" id="ProtNLM"/>
    </source>
</evidence>
<proteinExistence type="predicted"/>
<dbReference type="EMBL" id="JACWZZ010000003">
    <property type="protein sequence ID" value="MBD2716180.1"/>
    <property type="molecule type" value="Genomic_DNA"/>
</dbReference>
<keyword evidence="3" id="KW-1185">Reference proteome</keyword>
<feature type="region of interest" description="Disordered" evidence="1">
    <location>
        <begin position="82"/>
        <end position="103"/>
    </location>
</feature>
<evidence type="ECO:0000313" key="2">
    <source>
        <dbReference type="EMBL" id="MBD2716180.1"/>
    </source>
</evidence>
<name>A0ABR8JK33_9BACT</name>
<reference evidence="2 3" key="1">
    <citation type="submission" date="2020-09" db="EMBL/GenBank/DDBJ databases">
        <authorList>
            <person name="Kim M.K."/>
        </authorList>
    </citation>
    <scope>NUCLEOTIDE SEQUENCE [LARGE SCALE GENOMIC DNA]</scope>
    <source>
        <strain evidence="2 3">BT646</strain>
    </source>
</reference>
<accession>A0ABR8JK33</accession>